<reference evidence="2" key="1">
    <citation type="submission" date="2016-07" db="EMBL/GenBank/DDBJ databases">
        <title>De novo transcriptome assembly of four accessions of the metal hyperaccumulator plant Noccaea caerulescens.</title>
        <authorList>
            <person name="Blande D."/>
            <person name="Halimaa P."/>
            <person name="Tervahauta A.I."/>
            <person name="Aarts M.G."/>
            <person name="Karenlampi S.O."/>
        </authorList>
    </citation>
    <scope>NUCLEOTIDE SEQUENCE</scope>
</reference>
<accession>A0A1J3I1T7</accession>
<feature type="region of interest" description="Disordered" evidence="1">
    <location>
        <begin position="369"/>
        <end position="392"/>
    </location>
</feature>
<gene>
    <name evidence="2" type="ORF">LE_TR12598_c0_g1_i1_g.41056</name>
</gene>
<feature type="region of interest" description="Disordered" evidence="1">
    <location>
        <begin position="239"/>
        <end position="263"/>
    </location>
</feature>
<organism evidence="2">
    <name type="scientific">Noccaea caerulescens</name>
    <name type="common">Alpine penny-cress</name>
    <name type="synonym">Thlaspi caerulescens</name>
    <dbReference type="NCBI Taxonomy" id="107243"/>
    <lineage>
        <taxon>Eukaryota</taxon>
        <taxon>Viridiplantae</taxon>
        <taxon>Streptophyta</taxon>
        <taxon>Embryophyta</taxon>
        <taxon>Tracheophyta</taxon>
        <taxon>Spermatophyta</taxon>
        <taxon>Magnoliopsida</taxon>
        <taxon>eudicotyledons</taxon>
        <taxon>Gunneridae</taxon>
        <taxon>Pentapetalae</taxon>
        <taxon>rosids</taxon>
        <taxon>malvids</taxon>
        <taxon>Brassicales</taxon>
        <taxon>Brassicaceae</taxon>
        <taxon>Coluteocarpeae</taxon>
        <taxon>Noccaea</taxon>
    </lineage>
</organism>
<proteinExistence type="predicted"/>
<dbReference type="PANTHER" id="PTHR47481">
    <property type="match status" value="1"/>
</dbReference>
<evidence type="ECO:0000313" key="2">
    <source>
        <dbReference type="EMBL" id="JAU74363.1"/>
    </source>
</evidence>
<dbReference type="Pfam" id="PF14223">
    <property type="entry name" value="Retrotran_gag_2"/>
    <property type="match status" value="1"/>
</dbReference>
<evidence type="ECO:0000256" key="1">
    <source>
        <dbReference type="SAM" id="MobiDB-lite"/>
    </source>
</evidence>
<feature type="compositionally biased region" description="Polar residues" evidence="1">
    <location>
        <begin position="373"/>
        <end position="392"/>
    </location>
</feature>
<name>A0A1J3I1T7_NOCCA</name>
<feature type="compositionally biased region" description="Low complexity" evidence="1">
    <location>
        <begin position="241"/>
        <end position="263"/>
    </location>
</feature>
<dbReference type="EMBL" id="GEVL01002978">
    <property type="protein sequence ID" value="JAU74363.1"/>
    <property type="molecule type" value="Transcribed_RNA"/>
</dbReference>
<protein>
    <recommendedName>
        <fullName evidence="3">CCHC-type domain-containing protein</fullName>
    </recommendedName>
</protein>
<sequence length="392" mass="43241">MSDSTAERTSVFNTQDPQSTLLSVNMSSVTKLTPLNYLMWSRQVRALLEGHELQHFIDDTNSAPSQTVLVDAVSSPNPAYAPWRRQDRLLYSSMIGAISLPVQPVVSSATTTKEVWSLLATTFGNPSRGHIRQLKHQIKQCSKGTQTISEYLRSIKSKADDLALLGKPMDAEDLTEQILAGLGDEYKPEIDAINGRDLPISYSELHERLLNREAMIMCTEGPSVGPIVAHAADAHPRQQWRNNHNRPTNNHNNSNRANQNNNPRFFKPYLGRCQACGVTGHSVKYCPEYRIVKGVGPSSPMVPHMRPNTAWNASPQFQSWQPTANPALMSDSSTWLVDSGASHHMTSDLNNLAFHHPYPGGDGVLLGDGSGLQISHSGERLTNGNSTSRRET</sequence>
<evidence type="ECO:0008006" key="3">
    <source>
        <dbReference type="Google" id="ProtNLM"/>
    </source>
</evidence>
<dbReference type="PANTHER" id="PTHR47481:SF22">
    <property type="entry name" value="RETROTRANSPOSON GAG DOMAIN-CONTAINING PROTEIN"/>
    <property type="match status" value="1"/>
</dbReference>
<dbReference type="AlphaFoldDB" id="A0A1J3I1T7"/>